<evidence type="ECO:0000256" key="5">
    <source>
        <dbReference type="ARBA" id="ARBA00023203"/>
    </source>
</evidence>
<dbReference type="InterPro" id="IPR036961">
    <property type="entry name" value="Kinesin_motor_dom_sf"/>
</dbReference>
<protein>
    <recommendedName>
        <fullName evidence="7">Myosin motor domain-containing protein</fullName>
    </recommendedName>
</protein>
<keyword evidence="4 6" id="KW-0505">Motor protein</keyword>
<evidence type="ECO:0000256" key="3">
    <source>
        <dbReference type="ARBA" id="ARBA00023123"/>
    </source>
</evidence>
<evidence type="ECO:0000256" key="1">
    <source>
        <dbReference type="ARBA" id="ARBA00022741"/>
    </source>
</evidence>
<name>A0A8S3YIA0_9EUPU</name>
<evidence type="ECO:0000256" key="2">
    <source>
        <dbReference type="ARBA" id="ARBA00022840"/>
    </source>
</evidence>
<feature type="non-terminal residue" evidence="8">
    <location>
        <position position="1"/>
    </location>
</feature>
<gene>
    <name evidence="8" type="ORF">CUNI_LOCUS2297</name>
</gene>
<proteinExistence type="inferred from homology"/>
<organism evidence="8 9">
    <name type="scientific">Candidula unifasciata</name>
    <dbReference type="NCBI Taxonomy" id="100452"/>
    <lineage>
        <taxon>Eukaryota</taxon>
        <taxon>Metazoa</taxon>
        <taxon>Spiralia</taxon>
        <taxon>Lophotrochozoa</taxon>
        <taxon>Mollusca</taxon>
        <taxon>Gastropoda</taxon>
        <taxon>Heterobranchia</taxon>
        <taxon>Euthyneura</taxon>
        <taxon>Panpulmonata</taxon>
        <taxon>Eupulmonata</taxon>
        <taxon>Stylommatophora</taxon>
        <taxon>Helicina</taxon>
        <taxon>Helicoidea</taxon>
        <taxon>Geomitridae</taxon>
        <taxon>Candidula</taxon>
    </lineage>
</organism>
<keyword evidence="9" id="KW-1185">Reference proteome</keyword>
<evidence type="ECO:0000256" key="6">
    <source>
        <dbReference type="PROSITE-ProRule" id="PRU00782"/>
    </source>
</evidence>
<dbReference type="PROSITE" id="PS51456">
    <property type="entry name" value="MYOSIN_MOTOR"/>
    <property type="match status" value="1"/>
</dbReference>
<dbReference type="AlphaFoldDB" id="A0A8S3YIA0"/>
<dbReference type="PRINTS" id="PR00193">
    <property type="entry name" value="MYOSINHEAVY"/>
</dbReference>
<dbReference type="SUPFAM" id="SSF52540">
    <property type="entry name" value="P-loop containing nucleoside triphosphate hydrolases"/>
    <property type="match status" value="1"/>
</dbReference>
<dbReference type="GO" id="GO:0005737">
    <property type="term" value="C:cytoplasm"/>
    <property type="evidence" value="ECO:0007669"/>
    <property type="project" value="TreeGrafter"/>
</dbReference>
<feature type="domain" description="Myosin motor" evidence="7">
    <location>
        <begin position="53"/>
        <end position="343"/>
    </location>
</feature>
<dbReference type="InterPro" id="IPR027417">
    <property type="entry name" value="P-loop_NTPase"/>
</dbReference>
<dbReference type="OrthoDB" id="6108017at2759"/>
<dbReference type="CDD" id="cd00124">
    <property type="entry name" value="MYSc"/>
    <property type="match status" value="1"/>
</dbReference>
<dbReference type="Pfam" id="PF00063">
    <property type="entry name" value="Myosin_head"/>
    <property type="match status" value="1"/>
</dbReference>
<dbReference type="Proteomes" id="UP000678393">
    <property type="component" value="Unassembled WGS sequence"/>
</dbReference>
<dbReference type="GO" id="GO:0000146">
    <property type="term" value="F:microfilament motor activity"/>
    <property type="evidence" value="ECO:0007669"/>
    <property type="project" value="TreeGrafter"/>
</dbReference>
<dbReference type="PANTHER" id="PTHR13140">
    <property type="entry name" value="MYOSIN"/>
    <property type="match status" value="1"/>
</dbReference>
<feature type="binding site" evidence="6">
    <location>
        <begin position="150"/>
        <end position="157"/>
    </location>
    <ligand>
        <name>ATP</name>
        <dbReference type="ChEBI" id="CHEBI:30616"/>
    </ligand>
</feature>
<dbReference type="Gene3D" id="3.40.850.10">
    <property type="entry name" value="Kinesin motor domain"/>
    <property type="match status" value="1"/>
</dbReference>
<reference evidence="8" key="1">
    <citation type="submission" date="2021-04" db="EMBL/GenBank/DDBJ databases">
        <authorList>
            <consortium name="Molecular Ecology Group"/>
        </authorList>
    </citation>
    <scope>NUCLEOTIDE SEQUENCE</scope>
</reference>
<feature type="non-terminal residue" evidence="8">
    <location>
        <position position="343"/>
    </location>
</feature>
<keyword evidence="5 6" id="KW-0009">Actin-binding</keyword>
<dbReference type="GO" id="GO:0005524">
    <property type="term" value="F:ATP binding"/>
    <property type="evidence" value="ECO:0007669"/>
    <property type="project" value="UniProtKB-UniRule"/>
</dbReference>
<dbReference type="GO" id="GO:0016020">
    <property type="term" value="C:membrane"/>
    <property type="evidence" value="ECO:0007669"/>
    <property type="project" value="TreeGrafter"/>
</dbReference>
<keyword evidence="2 6" id="KW-0067">ATP-binding</keyword>
<dbReference type="GO" id="GO:0007015">
    <property type="term" value="P:actin filament organization"/>
    <property type="evidence" value="ECO:0007669"/>
    <property type="project" value="TreeGrafter"/>
</dbReference>
<dbReference type="SMART" id="SM00242">
    <property type="entry name" value="MYSc"/>
    <property type="match status" value="1"/>
</dbReference>
<comment type="caution">
    <text evidence="6">Lacks conserved residue(s) required for the propagation of feature annotation.</text>
</comment>
<evidence type="ECO:0000259" key="7">
    <source>
        <dbReference type="PROSITE" id="PS51456"/>
    </source>
</evidence>
<dbReference type="GO" id="GO:0051015">
    <property type="term" value="F:actin filament binding"/>
    <property type="evidence" value="ECO:0007669"/>
    <property type="project" value="TreeGrafter"/>
</dbReference>
<evidence type="ECO:0000313" key="9">
    <source>
        <dbReference type="Proteomes" id="UP000678393"/>
    </source>
</evidence>
<dbReference type="EMBL" id="CAJHNH020000293">
    <property type="protein sequence ID" value="CAG5116739.1"/>
    <property type="molecule type" value="Genomic_DNA"/>
</dbReference>
<comment type="similarity">
    <text evidence="6">Belongs to the TRAFAC class myosin-kinesin ATPase superfamily. Myosin family.</text>
</comment>
<comment type="caution">
    <text evidence="8">The sequence shown here is derived from an EMBL/GenBank/DDBJ whole genome shotgun (WGS) entry which is preliminary data.</text>
</comment>
<dbReference type="GO" id="GO:0016459">
    <property type="term" value="C:myosin complex"/>
    <property type="evidence" value="ECO:0007669"/>
    <property type="project" value="UniProtKB-KW"/>
</dbReference>
<evidence type="ECO:0000313" key="8">
    <source>
        <dbReference type="EMBL" id="CAG5116739.1"/>
    </source>
</evidence>
<keyword evidence="1 6" id="KW-0547">Nucleotide-binding</keyword>
<sequence length="343" mass="37815">GQLVYLRDSKEGWITGTVVDAFENQATVLTDSGQTLSTHVQGVHLRSEDYSYINCSKLTEVTPINEATVLECLHQRFLTNIYYTSAGSTIVAVNPFKDLPELYNINRIEEYHQHKEVSELDPHIYLIAENAYTSMVRGLGQVNQSIVVSGESGAGKTVSAKHLLRYLTIVSSPKQETGLKSIPGSAIERRVLDSNPILEAFGNAATPRNENSSRFGKFIQLQYHRSGYILGGAIQTYLLEKTRVVHQGAGANNFHIFYQVLSLQELSAVPVWLEGIKGDVDKSKLKCAIPHQAATVPMLQIVDALTDIGVEPQTQVLLAILHLTQLKFVSSRDDEASSMSGDE</sequence>
<dbReference type="PANTHER" id="PTHR13140:SF289">
    <property type="entry name" value="UNCONVENTIONAL MYOSIN-XIX"/>
    <property type="match status" value="1"/>
</dbReference>
<accession>A0A8S3YIA0</accession>
<evidence type="ECO:0000256" key="4">
    <source>
        <dbReference type="ARBA" id="ARBA00023175"/>
    </source>
</evidence>
<dbReference type="InterPro" id="IPR001609">
    <property type="entry name" value="Myosin_head_motor_dom-like"/>
</dbReference>
<keyword evidence="3 6" id="KW-0518">Myosin</keyword>